<name>A0A6C0D9P0_9ZZZZ</name>
<organism evidence="2">
    <name type="scientific">viral metagenome</name>
    <dbReference type="NCBI Taxonomy" id="1070528"/>
    <lineage>
        <taxon>unclassified sequences</taxon>
        <taxon>metagenomes</taxon>
        <taxon>organismal metagenomes</taxon>
    </lineage>
</organism>
<sequence length="69" mass="8453">MGVLNVQRCKLLGVHLNILQTSSLRFYLKLNNIKLRLIYNHYFYENAYILLNYFFIKLIIKNEMKYLHK</sequence>
<reference evidence="2" key="1">
    <citation type="journal article" date="2020" name="Nature">
        <title>Giant virus diversity and host interactions through global metagenomics.</title>
        <authorList>
            <person name="Schulz F."/>
            <person name="Roux S."/>
            <person name="Paez-Espino D."/>
            <person name="Jungbluth S."/>
            <person name="Walsh D.A."/>
            <person name="Denef V.J."/>
            <person name="McMahon K.D."/>
            <person name="Konstantinidis K.T."/>
            <person name="Eloe-Fadrosh E.A."/>
            <person name="Kyrpides N.C."/>
            <person name="Woyke T."/>
        </authorList>
    </citation>
    <scope>NUCLEOTIDE SEQUENCE</scope>
    <source>
        <strain evidence="2">GVMAG-M-3300023174-130</strain>
    </source>
</reference>
<proteinExistence type="predicted"/>
<feature type="transmembrane region" description="Helical" evidence="1">
    <location>
        <begin position="42"/>
        <end position="60"/>
    </location>
</feature>
<protein>
    <submittedName>
        <fullName evidence="2">Uncharacterized protein</fullName>
    </submittedName>
</protein>
<keyword evidence="1" id="KW-0472">Membrane</keyword>
<evidence type="ECO:0000313" key="2">
    <source>
        <dbReference type="EMBL" id="QHT13070.1"/>
    </source>
</evidence>
<evidence type="ECO:0000256" key="1">
    <source>
        <dbReference type="SAM" id="Phobius"/>
    </source>
</evidence>
<keyword evidence="1" id="KW-1133">Transmembrane helix</keyword>
<dbReference type="AlphaFoldDB" id="A0A6C0D9P0"/>
<keyword evidence="1" id="KW-0812">Transmembrane</keyword>
<dbReference type="EMBL" id="MN739559">
    <property type="protein sequence ID" value="QHT13070.1"/>
    <property type="molecule type" value="Genomic_DNA"/>
</dbReference>
<accession>A0A6C0D9P0</accession>